<reference evidence="3 4" key="1">
    <citation type="submission" date="2022-01" db="EMBL/GenBank/DDBJ databases">
        <title>Alkalihalobacillus sp. EGI L200015, a novel bacterium isolated from a salt lake sediment.</title>
        <authorList>
            <person name="Gao L."/>
            <person name="Fang B.-Z."/>
            <person name="Li W.-J."/>
        </authorList>
    </citation>
    <scope>NUCLEOTIDE SEQUENCE [LARGE SCALE GENOMIC DNA]</scope>
    <source>
        <strain evidence="3 4">KCTC 12718</strain>
    </source>
</reference>
<dbReference type="PANTHER" id="PTHR30404">
    <property type="entry name" value="N-ACETYLMURAMOYL-L-ALANINE AMIDASE"/>
    <property type="match status" value="1"/>
</dbReference>
<accession>A0ABS9H3A8</accession>
<dbReference type="Pfam" id="PF01520">
    <property type="entry name" value="Amidase_3"/>
    <property type="match status" value="1"/>
</dbReference>
<evidence type="ECO:0000259" key="2">
    <source>
        <dbReference type="SMART" id="SM00646"/>
    </source>
</evidence>
<dbReference type="EMBL" id="JAKIJS010000004">
    <property type="protein sequence ID" value="MCF6139437.1"/>
    <property type="molecule type" value="Genomic_DNA"/>
</dbReference>
<feature type="domain" description="MurNAc-LAA" evidence="2">
    <location>
        <begin position="119"/>
        <end position="230"/>
    </location>
</feature>
<dbReference type="InterPro" id="IPR050695">
    <property type="entry name" value="N-acetylmuramoyl_amidase_3"/>
</dbReference>
<comment type="caution">
    <text evidence="3">The sequence shown here is derived from an EMBL/GenBank/DDBJ whole genome shotgun (WGS) entry which is preliminary data.</text>
</comment>
<dbReference type="Proteomes" id="UP001649381">
    <property type="component" value="Unassembled WGS sequence"/>
</dbReference>
<evidence type="ECO:0000313" key="4">
    <source>
        <dbReference type="Proteomes" id="UP001649381"/>
    </source>
</evidence>
<dbReference type="InterPro" id="IPR002508">
    <property type="entry name" value="MurNAc-LAA_cat"/>
</dbReference>
<dbReference type="EC" id="3.5.1.28" evidence="3"/>
<dbReference type="InterPro" id="IPR014234">
    <property type="entry name" value="Spore_CwlD"/>
</dbReference>
<dbReference type="GO" id="GO:0008745">
    <property type="term" value="F:N-acetylmuramoyl-L-alanine amidase activity"/>
    <property type="evidence" value="ECO:0007669"/>
    <property type="project" value="UniProtKB-EC"/>
</dbReference>
<dbReference type="RefSeq" id="WP_236338358.1">
    <property type="nucleotide sequence ID" value="NZ_JAKIJS010000004.1"/>
</dbReference>
<name>A0ABS9H3A8_9BACL</name>
<keyword evidence="4" id="KW-1185">Reference proteome</keyword>
<dbReference type="SMART" id="SM00646">
    <property type="entry name" value="Ami_3"/>
    <property type="match status" value="1"/>
</dbReference>
<organism evidence="3 4">
    <name type="scientific">Pseudalkalibacillus berkeleyi</name>
    <dbReference type="NCBI Taxonomy" id="1069813"/>
    <lineage>
        <taxon>Bacteria</taxon>
        <taxon>Bacillati</taxon>
        <taxon>Bacillota</taxon>
        <taxon>Bacilli</taxon>
        <taxon>Bacillales</taxon>
        <taxon>Fictibacillaceae</taxon>
        <taxon>Pseudalkalibacillus</taxon>
    </lineage>
</organism>
<proteinExistence type="predicted"/>
<evidence type="ECO:0000313" key="3">
    <source>
        <dbReference type="EMBL" id="MCF6139437.1"/>
    </source>
</evidence>
<gene>
    <name evidence="3" type="primary">cwlD</name>
    <name evidence="3" type="ORF">L2716_17100</name>
</gene>
<dbReference type="PANTHER" id="PTHR30404:SF0">
    <property type="entry name" value="N-ACETYLMURAMOYL-L-ALANINE AMIDASE AMIC"/>
    <property type="match status" value="1"/>
</dbReference>
<evidence type="ECO:0000256" key="1">
    <source>
        <dbReference type="ARBA" id="ARBA00022801"/>
    </source>
</evidence>
<dbReference type="SUPFAM" id="SSF53187">
    <property type="entry name" value="Zn-dependent exopeptidases"/>
    <property type="match status" value="1"/>
</dbReference>
<protein>
    <submittedName>
        <fullName evidence="3">N-acetylmuramoyl-L-alanine amidase CwlD</fullName>
        <ecNumber evidence="3">3.5.1.28</ecNumber>
    </submittedName>
</protein>
<dbReference type="CDD" id="cd02696">
    <property type="entry name" value="MurNAc-LAA"/>
    <property type="match status" value="1"/>
</dbReference>
<dbReference type="NCBIfam" id="TIGR02883">
    <property type="entry name" value="spore_cwlD"/>
    <property type="match status" value="1"/>
</dbReference>
<sequence>MVKWKRWLLWGLIGFCAALLLYVINQQILTNNSWSTWSLPLTGKIIVLDAGHGGVDGGAVGKGDIQEKEIALDISLKLRDYLQQAGALVIMTRETDKDLAGEGTQRIRHRKTEDLLKRTEIVNTSNADMFISIHLNAIPSSRWYGAQVFYNPSIDENEKMAKFIQDQIRSNLENTTRKAKPINNVYMIRKAEVPGALVEVGFLSNPNERELLKTKLYQTKIAASIYQGIMRYYTNEPAPND</sequence>
<dbReference type="Gene3D" id="3.40.630.40">
    <property type="entry name" value="Zn-dependent exopeptidases"/>
    <property type="match status" value="1"/>
</dbReference>
<keyword evidence="1 3" id="KW-0378">Hydrolase</keyword>